<evidence type="ECO:0000313" key="1">
    <source>
        <dbReference type="EMBL" id="RGV35377.1"/>
    </source>
</evidence>
<reference evidence="1 2" key="1">
    <citation type="submission" date="2018-08" db="EMBL/GenBank/DDBJ databases">
        <title>A genome reference for cultivated species of the human gut microbiota.</title>
        <authorList>
            <person name="Zou Y."/>
            <person name="Xue W."/>
            <person name="Luo G."/>
        </authorList>
    </citation>
    <scope>NUCLEOTIDE SEQUENCE [LARGE SCALE GENOMIC DNA]</scope>
    <source>
        <strain evidence="1 2">AF14-49</strain>
    </source>
</reference>
<proteinExistence type="predicted"/>
<sequence>MTPIKELAKESGTLGNVAKMFVKDGRKGYLDGAYFIFPQLELIPSGEIIAFDTEEERKEYIEKNNLKEGEYKDATELWHGRLRFGNKSKFKFE</sequence>
<gene>
    <name evidence="1" type="ORF">DWW18_04700</name>
</gene>
<name>A0A412X433_9BACT</name>
<dbReference type="Proteomes" id="UP000283589">
    <property type="component" value="Unassembled WGS sequence"/>
</dbReference>
<comment type="caution">
    <text evidence="1">The sequence shown here is derived from an EMBL/GenBank/DDBJ whole genome shotgun (WGS) entry which is preliminary data.</text>
</comment>
<protein>
    <submittedName>
        <fullName evidence="1">Uncharacterized protein</fullName>
    </submittedName>
</protein>
<accession>A0A412X433</accession>
<dbReference type="RefSeq" id="WP_118259008.1">
    <property type="nucleotide sequence ID" value="NZ_CALBWO010000070.1"/>
</dbReference>
<evidence type="ECO:0000313" key="2">
    <source>
        <dbReference type="Proteomes" id="UP000283589"/>
    </source>
</evidence>
<dbReference type="EMBL" id="QRZA01000004">
    <property type="protein sequence ID" value="RGV35377.1"/>
    <property type="molecule type" value="Genomic_DNA"/>
</dbReference>
<organism evidence="1 2">
    <name type="scientific">Butyricimonas virosa</name>
    <dbReference type="NCBI Taxonomy" id="544645"/>
    <lineage>
        <taxon>Bacteria</taxon>
        <taxon>Pseudomonadati</taxon>
        <taxon>Bacteroidota</taxon>
        <taxon>Bacteroidia</taxon>
        <taxon>Bacteroidales</taxon>
        <taxon>Odoribacteraceae</taxon>
        <taxon>Butyricimonas</taxon>
    </lineage>
</organism>
<dbReference type="AlphaFoldDB" id="A0A412X433"/>